<dbReference type="OrthoDB" id="603at2759"/>
<dbReference type="Proteomes" id="UP000728032">
    <property type="component" value="Unassembled WGS sequence"/>
</dbReference>
<evidence type="ECO:0000259" key="3">
    <source>
        <dbReference type="PROSITE" id="PS51880"/>
    </source>
</evidence>
<dbReference type="InterPro" id="IPR012675">
    <property type="entry name" value="Beta-grasp_dom_sf"/>
</dbReference>
<dbReference type="GO" id="GO:0005525">
    <property type="term" value="F:GTP binding"/>
    <property type="evidence" value="ECO:0007669"/>
    <property type="project" value="UniProtKB-KW"/>
</dbReference>
<keyword evidence="2" id="KW-0342">GTP-binding</keyword>
<dbReference type="PROSITE" id="PS51880">
    <property type="entry name" value="TGS"/>
    <property type="match status" value="1"/>
</dbReference>
<reference evidence="4" key="1">
    <citation type="submission" date="2020-11" db="EMBL/GenBank/DDBJ databases">
        <authorList>
            <person name="Tran Van P."/>
        </authorList>
    </citation>
    <scope>NUCLEOTIDE SEQUENCE</scope>
</reference>
<proteinExistence type="predicted"/>
<dbReference type="SUPFAM" id="SSF81271">
    <property type="entry name" value="TGS-like"/>
    <property type="match status" value="1"/>
</dbReference>
<keyword evidence="5" id="KW-1185">Reference proteome</keyword>
<dbReference type="FunFam" id="3.10.20.30:FF:000016">
    <property type="entry name" value="Developmentally-regulated GTP-binding protein 2"/>
    <property type="match status" value="1"/>
</dbReference>
<dbReference type="Gene3D" id="3.10.20.30">
    <property type="match status" value="1"/>
</dbReference>
<dbReference type="InterPro" id="IPR045001">
    <property type="entry name" value="DRG"/>
</dbReference>
<dbReference type="PANTHER" id="PTHR43127">
    <property type="entry name" value="DEVELOPMENTALLY-REGULATED GTP-BINDING PROTEIN 2"/>
    <property type="match status" value="1"/>
</dbReference>
<dbReference type="GO" id="GO:0003924">
    <property type="term" value="F:GTPase activity"/>
    <property type="evidence" value="ECO:0007669"/>
    <property type="project" value="InterPro"/>
</dbReference>
<feature type="domain" description="TGS" evidence="3">
    <location>
        <begin position="17"/>
        <end position="108"/>
    </location>
</feature>
<dbReference type="EMBL" id="OC914994">
    <property type="protein sequence ID" value="CAD7638043.1"/>
    <property type="molecule type" value="Genomic_DNA"/>
</dbReference>
<evidence type="ECO:0000256" key="2">
    <source>
        <dbReference type="ARBA" id="ARBA00023134"/>
    </source>
</evidence>
<evidence type="ECO:0000313" key="5">
    <source>
        <dbReference type="Proteomes" id="UP000728032"/>
    </source>
</evidence>
<protein>
    <recommendedName>
        <fullName evidence="3">TGS domain-containing protein</fullName>
    </recommendedName>
</protein>
<keyword evidence="1" id="KW-0547">Nucleotide-binding</keyword>
<dbReference type="AlphaFoldDB" id="A0A7R9LAF8"/>
<evidence type="ECO:0000256" key="1">
    <source>
        <dbReference type="ARBA" id="ARBA00022741"/>
    </source>
</evidence>
<evidence type="ECO:0000313" key="4">
    <source>
        <dbReference type="EMBL" id="CAD7638043.1"/>
    </source>
</evidence>
<dbReference type="EMBL" id="CAJPVJ010000169">
    <property type="protein sequence ID" value="CAG2161574.1"/>
    <property type="molecule type" value="Genomic_DNA"/>
</dbReference>
<gene>
    <name evidence="4" type="ORF">ONB1V03_LOCUS1179</name>
</gene>
<dbReference type="Pfam" id="PF02824">
    <property type="entry name" value="TGS"/>
    <property type="match status" value="1"/>
</dbReference>
<sequence length="109" mass="12612">MKLNLDAMLDKIWEHLALIQVYTKKRGLCEITSISCDIFMHLSEPPDFEDGLILRRSSTVEHVCHTIHRTIADTFKYALVWGTSTKYSPQRVGLNHVVHHEDVVQIIKK</sequence>
<organism evidence="4">
    <name type="scientific">Oppiella nova</name>
    <dbReference type="NCBI Taxonomy" id="334625"/>
    <lineage>
        <taxon>Eukaryota</taxon>
        <taxon>Metazoa</taxon>
        <taxon>Ecdysozoa</taxon>
        <taxon>Arthropoda</taxon>
        <taxon>Chelicerata</taxon>
        <taxon>Arachnida</taxon>
        <taxon>Acari</taxon>
        <taxon>Acariformes</taxon>
        <taxon>Sarcoptiformes</taxon>
        <taxon>Oribatida</taxon>
        <taxon>Brachypylina</taxon>
        <taxon>Oppioidea</taxon>
        <taxon>Oppiidae</taxon>
        <taxon>Oppiella</taxon>
    </lineage>
</organism>
<dbReference type="InterPro" id="IPR012676">
    <property type="entry name" value="TGS-like"/>
</dbReference>
<dbReference type="InterPro" id="IPR004095">
    <property type="entry name" value="TGS"/>
</dbReference>
<accession>A0A7R9LAF8</accession>
<name>A0A7R9LAF8_9ACAR</name>